<dbReference type="EMBL" id="FUYG01000002">
    <property type="protein sequence ID" value="SKA86420.1"/>
    <property type="molecule type" value="Genomic_DNA"/>
</dbReference>
<reference evidence="2" key="1">
    <citation type="submission" date="2017-02" db="EMBL/GenBank/DDBJ databases">
        <authorList>
            <person name="Varghese N."/>
            <person name="Submissions S."/>
        </authorList>
    </citation>
    <scope>NUCLEOTIDE SEQUENCE [LARGE SCALE GENOMIC DNA]</scope>
    <source>
        <strain evidence="2">VKM Ac-2052</strain>
    </source>
</reference>
<evidence type="ECO:0000313" key="2">
    <source>
        <dbReference type="Proteomes" id="UP000189735"/>
    </source>
</evidence>
<protein>
    <recommendedName>
        <fullName evidence="3">Peroxide stress protein YaaA</fullName>
    </recommendedName>
</protein>
<dbReference type="GO" id="GO:0005829">
    <property type="term" value="C:cytosol"/>
    <property type="evidence" value="ECO:0007669"/>
    <property type="project" value="TreeGrafter"/>
</dbReference>
<organism evidence="1 2">
    <name type="scientific">Agreia bicolorata</name>
    <dbReference type="NCBI Taxonomy" id="110935"/>
    <lineage>
        <taxon>Bacteria</taxon>
        <taxon>Bacillati</taxon>
        <taxon>Actinomycetota</taxon>
        <taxon>Actinomycetes</taxon>
        <taxon>Micrococcales</taxon>
        <taxon>Microbacteriaceae</taxon>
        <taxon>Agreia</taxon>
    </lineage>
</organism>
<dbReference type="InterPro" id="IPR005583">
    <property type="entry name" value="YaaA"/>
</dbReference>
<evidence type="ECO:0008006" key="3">
    <source>
        <dbReference type="Google" id="ProtNLM"/>
    </source>
</evidence>
<dbReference type="PANTHER" id="PTHR30283">
    <property type="entry name" value="PEROXIDE STRESS RESPONSE PROTEIN YAAA"/>
    <property type="match status" value="1"/>
</dbReference>
<evidence type="ECO:0000313" key="1">
    <source>
        <dbReference type="EMBL" id="SKA86420.1"/>
    </source>
</evidence>
<dbReference type="Proteomes" id="UP000189735">
    <property type="component" value="Unassembled WGS sequence"/>
</dbReference>
<name>A0A1T4XA03_9MICO</name>
<dbReference type="AlphaFoldDB" id="A0A1T4XA03"/>
<proteinExistence type="predicted"/>
<dbReference type="RefSeq" id="WP_078713514.1">
    <property type="nucleotide sequence ID" value="NZ_FUYG01000002.1"/>
</dbReference>
<dbReference type="GO" id="GO:0033194">
    <property type="term" value="P:response to hydroperoxide"/>
    <property type="evidence" value="ECO:0007669"/>
    <property type="project" value="TreeGrafter"/>
</dbReference>
<gene>
    <name evidence="1" type="ORF">SAMN06295879_0920</name>
</gene>
<dbReference type="Pfam" id="PF03883">
    <property type="entry name" value="H2O2_YaaD"/>
    <property type="match status" value="1"/>
</dbReference>
<accession>A0A1T4XA03</accession>
<sequence length="250" mass="27291">MLILLPPSETKREGGDAARLDLARLRFSSLTATRRRLVRELRAISRDEDASLKALKISARQRSEVLRNRTVTTSPTMPAIDRYTGVVFDALDSATLSAEARSFAAGHVVIQSALLGPIGAMDPIPAYRLSHDSKLPGVHLAKTWAPLVPQEIAATNDLVLDFRSEAYVALSPLPRGGNSWFLRVVTESDDGSVRALNHFNKKAKGLLTRALLMHARDLATVDEVFTVAVQAGHRMEFGDPGEIRLFTSGV</sequence>
<dbReference type="PANTHER" id="PTHR30283:SF4">
    <property type="entry name" value="PEROXIDE STRESS RESISTANCE PROTEIN YAAA"/>
    <property type="match status" value="1"/>
</dbReference>